<gene>
    <name evidence="7" type="primary">ufaA1</name>
    <name evidence="7" type="ORF">OPDIPICF_03620</name>
</gene>
<evidence type="ECO:0000313" key="8">
    <source>
        <dbReference type="Proteomes" id="UP000441399"/>
    </source>
</evidence>
<reference evidence="7 8" key="1">
    <citation type="submission" date="2019-11" db="EMBL/GenBank/DDBJ databases">
        <authorList>
            <person name="Holert J."/>
        </authorList>
    </citation>
    <scope>NUCLEOTIDE SEQUENCE [LARGE SCALE GENOMIC DNA]</scope>
    <source>
        <strain evidence="7">SB11_3</strain>
    </source>
</reference>
<dbReference type="EC" id="2.1.1.-" evidence="7"/>
<comment type="similarity">
    <text evidence="1">Belongs to the CFA/CMAS family.</text>
</comment>
<accession>A0A5S9R1X2</accession>
<dbReference type="GO" id="GO:0032259">
    <property type="term" value="P:methylation"/>
    <property type="evidence" value="ECO:0007669"/>
    <property type="project" value="UniProtKB-KW"/>
</dbReference>
<name>A0A5S9R1X2_9GAMM</name>
<dbReference type="PANTHER" id="PTHR43667">
    <property type="entry name" value="CYCLOPROPANE-FATTY-ACYL-PHOSPHOLIPID SYNTHASE"/>
    <property type="match status" value="1"/>
</dbReference>
<dbReference type="InterPro" id="IPR050723">
    <property type="entry name" value="CFA/CMAS"/>
</dbReference>
<organism evidence="7 8">
    <name type="scientific">BD1-7 clade bacterium</name>
    <dbReference type="NCBI Taxonomy" id="2029982"/>
    <lineage>
        <taxon>Bacteria</taxon>
        <taxon>Pseudomonadati</taxon>
        <taxon>Pseudomonadota</taxon>
        <taxon>Gammaproteobacteria</taxon>
        <taxon>Cellvibrionales</taxon>
        <taxon>Spongiibacteraceae</taxon>
        <taxon>BD1-7 clade</taxon>
    </lineage>
</organism>
<dbReference type="Pfam" id="PF02353">
    <property type="entry name" value="CMAS"/>
    <property type="match status" value="1"/>
</dbReference>
<dbReference type="CDD" id="cd02440">
    <property type="entry name" value="AdoMet_MTases"/>
    <property type="match status" value="1"/>
</dbReference>
<evidence type="ECO:0000256" key="4">
    <source>
        <dbReference type="ARBA" id="ARBA00022691"/>
    </source>
</evidence>
<evidence type="ECO:0000256" key="6">
    <source>
        <dbReference type="PIRSR" id="PIRSR003085-1"/>
    </source>
</evidence>
<dbReference type="Gene3D" id="3.40.50.150">
    <property type="entry name" value="Vaccinia Virus protein VP39"/>
    <property type="match status" value="1"/>
</dbReference>
<evidence type="ECO:0000256" key="3">
    <source>
        <dbReference type="ARBA" id="ARBA00022679"/>
    </source>
</evidence>
<dbReference type="PIRSF" id="PIRSF003085">
    <property type="entry name" value="CMAS"/>
    <property type="match status" value="1"/>
</dbReference>
<keyword evidence="4" id="KW-0949">S-adenosyl-L-methionine</keyword>
<dbReference type="Proteomes" id="UP000441399">
    <property type="component" value="Unassembled WGS sequence"/>
</dbReference>
<evidence type="ECO:0000256" key="2">
    <source>
        <dbReference type="ARBA" id="ARBA00022603"/>
    </source>
</evidence>
<evidence type="ECO:0000256" key="5">
    <source>
        <dbReference type="ARBA" id="ARBA00023098"/>
    </source>
</evidence>
<dbReference type="InterPro" id="IPR003333">
    <property type="entry name" value="CMAS"/>
</dbReference>
<dbReference type="EMBL" id="CACSIO010000062">
    <property type="protein sequence ID" value="CAA0125801.1"/>
    <property type="molecule type" value="Genomic_DNA"/>
</dbReference>
<dbReference type="OrthoDB" id="9782855at2"/>
<keyword evidence="3 7" id="KW-0808">Transferase</keyword>
<evidence type="ECO:0000313" key="7">
    <source>
        <dbReference type="EMBL" id="CAA0125801.1"/>
    </source>
</evidence>
<dbReference type="AlphaFoldDB" id="A0A5S9R1X2"/>
<proteinExistence type="inferred from homology"/>
<keyword evidence="5" id="KW-0443">Lipid metabolism</keyword>
<evidence type="ECO:0000256" key="1">
    <source>
        <dbReference type="ARBA" id="ARBA00010815"/>
    </source>
</evidence>
<keyword evidence="8" id="KW-1185">Reference proteome</keyword>
<dbReference type="SUPFAM" id="SSF53335">
    <property type="entry name" value="S-adenosyl-L-methionine-dependent methyltransferases"/>
    <property type="match status" value="1"/>
</dbReference>
<dbReference type="GO" id="GO:0008168">
    <property type="term" value="F:methyltransferase activity"/>
    <property type="evidence" value="ECO:0007669"/>
    <property type="project" value="UniProtKB-KW"/>
</dbReference>
<dbReference type="InterPro" id="IPR029063">
    <property type="entry name" value="SAM-dependent_MTases_sf"/>
</dbReference>
<protein>
    <submittedName>
        <fullName evidence="7">Tuberculostearic acid methyltransferase UfaA1</fullName>
        <ecNumber evidence="7">2.1.1.-</ecNumber>
    </submittedName>
</protein>
<dbReference type="GO" id="GO:0008610">
    <property type="term" value="P:lipid biosynthetic process"/>
    <property type="evidence" value="ECO:0007669"/>
    <property type="project" value="InterPro"/>
</dbReference>
<feature type="active site" evidence="6">
    <location>
        <position position="394"/>
    </location>
</feature>
<keyword evidence="2 7" id="KW-0489">Methyltransferase</keyword>
<dbReference type="PANTHER" id="PTHR43667:SF2">
    <property type="entry name" value="FATTY ACID C-METHYL TRANSFERASE"/>
    <property type="match status" value="1"/>
</dbReference>
<sequence>MTSAKALEQTISSRTKPSLWDDIAYKQLINHFSRITQGRIVIRFESETHESGQSQHDAAVTAVIQVHDKLVFRHIMLSGIVGAAEMYMLGKWSTPDLVSVIRVMCLNLNMLNQVNQQQSLIRKSVLRFARFVNRNTLEGSRKNISAHYDLGNDFFKVFLDKSMMYSSAIYPSENTALPQASTHKLDLICRKLQLQPSDHLVEIGTGWGGMAIHAATHYGCHVTTTTISQRQYDYAKSEVERLGLQDKITLLLKDYRELTGTYDKLVSIEMIEAVGHEYYDSYFKTCSSLLKPEGVALIQAITIDDQRFEASKKSLDFIQRYIFPGGCLPSNEVISRYVSQATDMHIYDLHDITQDYARTLHDWRQAFLANIDQVKAMGFDDVFCRMWEYYLAYCEGGFTEQVIHTAQFVMAKPQARHLQSLRM</sequence>